<evidence type="ECO:0000256" key="1">
    <source>
        <dbReference type="ARBA" id="ARBA00022737"/>
    </source>
</evidence>
<feature type="domain" description="NACHT" evidence="2">
    <location>
        <begin position="315"/>
        <end position="480"/>
    </location>
</feature>
<dbReference type="InterPro" id="IPR007111">
    <property type="entry name" value="NACHT_NTPase"/>
</dbReference>
<dbReference type="Gene3D" id="3.40.50.300">
    <property type="entry name" value="P-loop containing nucleotide triphosphate hydrolases"/>
    <property type="match status" value="1"/>
</dbReference>
<dbReference type="SUPFAM" id="SSF52540">
    <property type="entry name" value="P-loop containing nucleoside triphosphate hydrolases"/>
    <property type="match status" value="1"/>
</dbReference>
<comment type="caution">
    <text evidence="3">The sequence shown here is derived from an EMBL/GenBank/DDBJ whole genome shotgun (WGS) entry which is preliminary data.</text>
</comment>
<protein>
    <recommendedName>
        <fullName evidence="2">NACHT domain-containing protein</fullName>
    </recommendedName>
</protein>
<keyword evidence="1" id="KW-0677">Repeat</keyword>
<evidence type="ECO:0000313" key="3">
    <source>
        <dbReference type="EMBL" id="KAK3326881.1"/>
    </source>
</evidence>
<proteinExistence type="predicted"/>
<dbReference type="Pfam" id="PF24883">
    <property type="entry name" value="NPHP3_N"/>
    <property type="match status" value="1"/>
</dbReference>
<sequence>MEPLAAFGLACNVMQLIHFTGETASLCKKVFRTGFPDPGLARYVEDSAQLHTHITQWMVEAQQPLNEEENELLQIAEKTKEASNNLKREVDRLTRPSAKGKKFASVVGAVKAKIRENKVEKVERRMHDYQRILESRLLFRVCKTTNALQLRQDDRFTSLNDGLQNFIRAYSEGHTRLEELIDKHSSSVKDVVRAETLKSQHNITATVLSESSKNRHETSAVLKQLSSEARRERLLRSLKYDMMGDRFGQIPPPHEGTYQWIMRGIAYWIEGNEDPADETLTSRELQSGCPHDVAALDISWKCFPCWLESKSPTDKIYWIQGKAGSGKSTLMKFVVEDDRLWSDLKSAEQDPLILSHFLWSAGAYMQKSVRGILLALLFQFLSSNESLLDEVVNEFPQTKFKDIPGDWSVEELEKVIHASFVKSPKPIFVFLDGLDEISTCDVDNIDTPANLLRVVTNLSMIGNVKVCVSSRPEPVFKNQLKSISSLQLQDLTLLDMKMYAEASLLQAQPDLRTRTEFNGFVDEILSKADGVFLWTALVVKSLSRGLANGDRIDELLRRLHQMPKGLHALYQNMWSRLNDDESIYREEAALYFNMTLEWLRMRSRNYRQPINIFHVMAATQPSRAKAILKDYTAFSAEELELACQETAKGVETRTAGLLEVVWGKPRESNRVEFVHRSALEFFENTPDGQQILRYDQNPLSTTRKNLLDAFLAELWVGVTNHYDPGMSNHTICAVMERINHVWDQGQIRQDEALELFLSCKKLYEIGNWNDKTHEYGIPINFPNLDFAGIAAIYGIHRLVYCIIRGEMPGCRTEPLLPRYRAYLLVAALAEAQVLSFHDQDIEVKRKVISMLRETHPFVDDGAPSPSVYSMTPSPTAQDVNTIVFLATLTSRLVGDNDIINLPNIFKDYVGNRISLDEKVAVMFEYDRNSRTWTIECVDERHTYGWRQHHRWVVIAMNVSFLAELVLLGLASNHDSATIASKVSKAQSTLDELRRETRFTARYSKVLAFSMITPSYGNQTVTFKVPAIQEDADAIISCITNICAIDTQILDTADYDARVFELPGLRDCLEGIDSRSQEVDEETYKRAVLDNHKQKLVADFMGHPPMPYVN</sequence>
<gene>
    <name evidence="3" type="ORF">B0H66DRAFT_170482</name>
</gene>
<name>A0AAE0MBW1_9PEZI</name>
<reference evidence="3" key="1">
    <citation type="journal article" date="2023" name="Mol. Phylogenet. Evol.">
        <title>Genome-scale phylogeny and comparative genomics of the fungal order Sordariales.</title>
        <authorList>
            <person name="Hensen N."/>
            <person name="Bonometti L."/>
            <person name="Westerberg I."/>
            <person name="Brannstrom I.O."/>
            <person name="Guillou S."/>
            <person name="Cros-Aarteil S."/>
            <person name="Calhoun S."/>
            <person name="Haridas S."/>
            <person name="Kuo A."/>
            <person name="Mondo S."/>
            <person name="Pangilinan J."/>
            <person name="Riley R."/>
            <person name="LaButti K."/>
            <person name="Andreopoulos B."/>
            <person name="Lipzen A."/>
            <person name="Chen C."/>
            <person name="Yan M."/>
            <person name="Daum C."/>
            <person name="Ng V."/>
            <person name="Clum A."/>
            <person name="Steindorff A."/>
            <person name="Ohm R.A."/>
            <person name="Martin F."/>
            <person name="Silar P."/>
            <person name="Natvig D.O."/>
            <person name="Lalanne C."/>
            <person name="Gautier V."/>
            <person name="Ament-Velasquez S.L."/>
            <person name="Kruys A."/>
            <person name="Hutchinson M.I."/>
            <person name="Powell A.J."/>
            <person name="Barry K."/>
            <person name="Miller A.N."/>
            <person name="Grigoriev I.V."/>
            <person name="Debuchy R."/>
            <person name="Gladieux P."/>
            <person name="Hiltunen Thoren M."/>
            <person name="Johannesson H."/>
        </authorList>
    </citation>
    <scope>NUCLEOTIDE SEQUENCE</scope>
    <source>
        <strain evidence="3">CBS 118394</strain>
    </source>
</reference>
<keyword evidence="4" id="KW-1185">Reference proteome</keyword>
<reference evidence="3" key="2">
    <citation type="submission" date="2023-06" db="EMBL/GenBank/DDBJ databases">
        <authorList>
            <consortium name="Lawrence Berkeley National Laboratory"/>
            <person name="Haridas S."/>
            <person name="Hensen N."/>
            <person name="Bonometti L."/>
            <person name="Westerberg I."/>
            <person name="Brannstrom I.O."/>
            <person name="Guillou S."/>
            <person name="Cros-Aarteil S."/>
            <person name="Calhoun S."/>
            <person name="Kuo A."/>
            <person name="Mondo S."/>
            <person name="Pangilinan J."/>
            <person name="Riley R."/>
            <person name="Labutti K."/>
            <person name="Andreopoulos B."/>
            <person name="Lipzen A."/>
            <person name="Chen C."/>
            <person name="Yanf M."/>
            <person name="Daum C."/>
            <person name="Ng V."/>
            <person name="Clum A."/>
            <person name="Steindorff A."/>
            <person name="Ohm R."/>
            <person name="Martin F."/>
            <person name="Silar P."/>
            <person name="Natvig D."/>
            <person name="Lalanne C."/>
            <person name="Gautier V."/>
            <person name="Ament-Velasquez S.L."/>
            <person name="Kruys A."/>
            <person name="Hutchinson M.I."/>
            <person name="Powell A.J."/>
            <person name="Barry K."/>
            <person name="Miller A.N."/>
            <person name="Grigoriev I.V."/>
            <person name="Debuchy R."/>
            <person name="Gladieux P."/>
            <person name="Thoren M.H."/>
            <person name="Johannesson H."/>
        </authorList>
    </citation>
    <scope>NUCLEOTIDE SEQUENCE</scope>
    <source>
        <strain evidence="3">CBS 118394</strain>
    </source>
</reference>
<accession>A0AAE0MBW1</accession>
<dbReference type="PANTHER" id="PTHR10039">
    <property type="entry name" value="AMELOGENIN"/>
    <property type="match status" value="1"/>
</dbReference>
<dbReference type="PANTHER" id="PTHR10039:SF5">
    <property type="entry name" value="NACHT DOMAIN-CONTAINING PROTEIN"/>
    <property type="match status" value="1"/>
</dbReference>
<dbReference type="AlphaFoldDB" id="A0AAE0MBW1"/>
<dbReference type="Pfam" id="PF25053">
    <property type="entry name" value="DUF7791"/>
    <property type="match status" value="1"/>
</dbReference>
<evidence type="ECO:0000313" key="4">
    <source>
        <dbReference type="Proteomes" id="UP001283341"/>
    </source>
</evidence>
<dbReference type="EMBL" id="JAUEDM010000002">
    <property type="protein sequence ID" value="KAK3326881.1"/>
    <property type="molecule type" value="Genomic_DNA"/>
</dbReference>
<dbReference type="InterPro" id="IPR056884">
    <property type="entry name" value="NPHP3-like_N"/>
</dbReference>
<organism evidence="3 4">
    <name type="scientific">Apodospora peruviana</name>
    <dbReference type="NCBI Taxonomy" id="516989"/>
    <lineage>
        <taxon>Eukaryota</taxon>
        <taxon>Fungi</taxon>
        <taxon>Dikarya</taxon>
        <taxon>Ascomycota</taxon>
        <taxon>Pezizomycotina</taxon>
        <taxon>Sordariomycetes</taxon>
        <taxon>Sordariomycetidae</taxon>
        <taxon>Sordariales</taxon>
        <taxon>Lasiosphaeriaceae</taxon>
        <taxon>Apodospora</taxon>
    </lineage>
</organism>
<dbReference type="PROSITE" id="PS50837">
    <property type="entry name" value="NACHT"/>
    <property type="match status" value="1"/>
</dbReference>
<evidence type="ECO:0000259" key="2">
    <source>
        <dbReference type="PROSITE" id="PS50837"/>
    </source>
</evidence>
<dbReference type="InterPro" id="IPR027417">
    <property type="entry name" value="P-loop_NTPase"/>
</dbReference>
<dbReference type="Proteomes" id="UP001283341">
    <property type="component" value="Unassembled WGS sequence"/>
</dbReference>
<dbReference type="InterPro" id="IPR056693">
    <property type="entry name" value="DUF7791"/>
</dbReference>